<comment type="similarity">
    <text evidence="2">Belongs to the FAD-dependent glycerol-3-phosphate dehydrogenase family.</text>
</comment>
<feature type="domain" description="FAD dependent oxidoreductase" evidence="6">
    <location>
        <begin position="2"/>
        <end position="62"/>
    </location>
</feature>
<dbReference type="EC" id="1.1.5.3" evidence="7"/>
<reference evidence="7 8" key="1">
    <citation type="submission" date="2018-12" db="EMBL/GenBank/DDBJ databases">
        <authorList>
            <consortium name="Pathogen Informatics"/>
        </authorList>
    </citation>
    <scope>NUCLEOTIDE SEQUENCE [LARGE SCALE GENOMIC DNA]</scope>
    <source>
        <strain evidence="7 8">NCTC6754</strain>
    </source>
</reference>
<sequence length="116" mass="13158">MLEAQDLACATSSASSKLIHGGLRYLEHYEFRLVSEALAEREVLLKMAPHIAFPMRFRLPHRPALTSGLDDPYRSVYVRSPRQTYQFTRFHRVCGLAQIRYSNLKSCADSNTPTAG</sequence>
<dbReference type="GO" id="GO:0004368">
    <property type="term" value="F:glycerol-3-phosphate dehydrogenase (quinone) activity"/>
    <property type="evidence" value="ECO:0007669"/>
    <property type="project" value="UniProtKB-EC"/>
</dbReference>
<keyword evidence="5 7" id="KW-0560">Oxidoreductase</keyword>
<accession>A0A447TTK7</accession>
<evidence type="ECO:0000256" key="4">
    <source>
        <dbReference type="ARBA" id="ARBA00022827"/>
    </source>
</evidence>
<dbReference type="AlphaFoldDB" id="A0A447TTK7"/>
<keyword evidence="3" id="KW-0285">Flavoprotein</keyword>
<evidence type="ECO:0000256" key="3">
    <source>
        <dbReference type="ARBA" id="ARBA00022630"/>
    </source>
</evidence>
<name>A0A447TTK7_SALET</name>
<evidence type="ECO:0000256" key="2">
    <source>
        <dbReference type="ARBA" id="ARBA00007330"/>
    </source>
</evidence>
<dbReference type="InterPro" id="IPR006076">
    <property type="entry name" value="FAD-dep_OxRdtase"/>
</dbReference>
<gene>
    <name evidence="7" type="primary">glpD_4</name>
    <name evidence="7" type="ORF">NCTC6754_02442</name>
</gene>
<dbReference type="GO" id="GO:0046168">
    <property type="term" value="P:glycerol-3-phosphate catabolic process"/>
    <property type="evidence" value="ECO:0007669"/>
    <property type="project" value="TreeGrafter"/>
</dbReference>
<dbReference type="Pfam" id="PF01266">
    <property type="entry name" value="DAO"/>
    <property type="match status" value="1"/>
</dbReference>
<organism evidence="7 8">
    <name type="scientific">Salmonella enterica I</name>
    <dbReference type="NCBI Taxonomy" id="59201"/>
    <lineage>
        <taxon>Bacteria</taxon>
        <taxon>Pseudomonadati</taxon>
        <taxon>Pseudomonadota</taxon>
        <taxon>Gammaproteobacteria</taxon>
        <taxon>Enterobacterales</taxon>
        <taxon>Enterobacteriaceae</taxon>
        <taxon>Salmonella</taxon>
    </lineage>
</organism>
<proteinExistence type="inferred from homology"/>
<keyword evidence="4" id="KW-0274">FAD</keyword>
<dbReference type="EMBL" id="LR134190">
    <property type="protein sequence ID" value="VEB52863.1"/>
    <property type="molecule type" value="Genomic_DNA"/>
</dbReference>
<dbReference type="PANTHER" id="PTHR11985:SF15">
    <property type="entry name" value="GLYCEROL-3-PHOSPHATE DEHYDROGENASE, MITOCHONDRIAL"/>
    <property type="match status" value="1"/>
</dbReference>
<dbReference type="Gene3D" id="3.50.50.60">
    <property type="entry name" value="FAD/NAD(P)-binding domain"/>
    <property type="match status" value="1"/>
</dbReference>
<evidence type="ECO:0000256" key="1">
    <source>
        <dbReference type="ARBA" id="ARBA00001974"/>
    </source>
</evidence>
<evidence type="ECO:0000256" key="5">
    <source>
        <dbReference type="ARBA" id="ARBA00023002"/>
    </source>
</evidence>
<evidence type="ECO:0000313" key="8">
    <source>
        <dbReference type="Proteomes" id="UP000269208"/>
    </source>
</evidence>
<evidence type="ECO:0000313" key="7">
    <source>
        <dbReference type="EMBL" id="VEB52863.1"/>
    </source>
</evidence>
<dbReference type="InterPro" id="IPR000447">
    <property type="entry name" value="G3P_DH_FAD-dep"/>
</dbReference>
<evidence type="ECO:0000259" key="6">
    <source>
        <dbReference type="Pfam" id="PF01266"/>
    </source>
</evidence>
<dbReference type="PANTHER" id="PTHR11985">
    <property type="entry name" value="GLYCEROL-3-PHOSPHATE DEHYDROGENASE"/>
    <property type="match status" value="1"/>
</dbReference>
<comment type="cofactor">
    <cofactor evidence="1">
        <name>FAD</name>
        <dbReference type="ChEBI" id="CHEBI:57692"/>
    </cofactor>
</comment>
<dbReference type="InterPro" id="IPR036188">
    <property type="entry name" value="FAD/NAD-bd_sf"/>
</dbReference>
<dbReference type="Proteomes" id="UP000269208">
    <property type="component" value="Chromosome"/>
</dbReference>
<protein>
    <submittedName>
        <fullName evidence="7">Aerobic glycerol-3-phosphate dehydrogenase</fullName>
        <ecNumber evidence="7">1.1.5.3</ecNumber>
    </submittedName>
</protein>